<dbReference type="EMBL" id="BPQM01000063">
    <property type="protein sequence ID" value="GJD79438.1"/>
    <property type="molecule type" value="Genomic_DNA"/>
</dbReference>
<comment type="caution">
    <text evidence="2">The sequence shown here is derived from an EMBL/GenBank/DDBJ whole genome shotgun (WGS) entry which is preliminary data.</text>
</comment>
<evidence type="ECO:0000313" key="2">
    <source>
        <dbReference type="EMBL" id="GJD79438.1"/>
    </source>
</evidence>
<gene>
    <name evidence="2" type="ORF">NBEOAGPD_2665</name>
</gene>
<dbReference type="Pfam" id="PF21834">
    <property type="entry name" value="DUF6894"/>
    <property type="match status" value="1"/>
</dbReference>
<dbReference type="RefSeq" id="WP_238303428.1">
    <property type="nucleotide sequence ID" value="NZ_BPQM01000063.1"/>
</dbReference>
<dbReference type="Proteomes" id="UP001055108">
    <property type="component" value="Unassembled WGS sequence"/>
</dbReference>
<dbReference type="AlphaFoldDB" id="A0AA37HR55"/>
<organism evidence="2 3">
    <name type="scientific">Methylobacterium gregans</name>
    <dbReference type="NCBI Taxonomy" id="374424"/>
    <lineage>
        <taxon>Bacteria</taxon>
        <taxon>Pseudomonadati</taxon>
        <taxon>Pseudomonadota</taxon>
        <taxon>Alphaproteobacteria</taxon>
        <taxon>Hyphomicrobiales</taxon>
        <taxon>Methylobacteriaceae</taxon>
        <taxon>Methylobacterium</taxon>
    </lineage>
</organism>
<dbReference type="InterPro" id="IPR054189">
    <property type="entry name" value="DUF6894"/>
</dbReference>
<accession>A0AA37HR55</accession>
<feature type="domain" description="DUF6894" evidence="1">
    <location>
        <begin position="3"/>
        <end position="69"/>
    </location>
</feature>
<protein>
    <recommendedName>
        <fullName evidence="1">DUF6894 domain-containing protein</fullName>
    </recommendedName>
</protein>
<proteinExistence type="predicted"/>
<sequence length="76" mass="8523">MPRYFFDTFDGTVIHDDEGRVLPDLTSARLEARHLLRDLLLDAAPGCDESRFRADIRDETGRVVVTATLVLAYASV</sequence>
<name>A0AA37HR55_9HYPH</name>
<reference evidence="2" key="1">
    <citation type="journal article" date="2016" name="Front. Microbiol.">
        <title>Genome Sequence of the Piezophilic, Mesophilic Sulfate-Reducing Bacterium Desulfovibrio indicus J2T.</title>
        <authorList>
            <person name="Cao J."/>
            <person name="Maignien L."/>
            <person name="Shao Z."/>
            <person name="Alain K."/>
            <person name="Jebbar M."/>
        </authorList>
    </citation>
    <scope>NUCLEOTIDE SEQUENCE</scope>
    <source>
        <strain evidence="2">NBRC 103626</strain>
    </source>
</reference>
<evidence type="ECO:0000259" key="1">
    <source>
        <dbReference type="Pfam" id="PF21834"/>
    </source>
</evidence>
<reference evidence="2" key="2">
    <citation type="submission" date="2021-08" db="EMBL/GenBank/DDBJ databases">
        <authorList>
            <person name="Tani A."/>
            <person name="Ola A."/>
            <person name="Ogura Y."/>
            <person name="Katsura K."/>
            <person name="Hayashi T."/>
        </authorList>
    </citation>
    <scope>NUCLEOTIDE SEQUENCE</scope>
    <source>
        <strain evidence="2">NBRC 103626</strain>
    </source>
</reference>
<evidence type="ECO:0000313" key="3">
    <source>
        <dbReference type="Proteomes" id="UP001055108"/>
    </source>
</evidence>
<keyword evidence="3" id="KW-1185">Reference proteome</keyword>